<dbReference type="Gene3D" id="3.30.920.10">
    <property type="entry name" value="Frataxin/CyaY"/>
    <property type="match status" value="1"/>
</dbReference>
<comment type="caution">
    <text evidence="4">The sequence shown here is derived from an EMBL/GenBank/DDBJ whole genome shotgun (WGS) entry which is preliminary data.</text>
</comment>
<reference evidence="4" key="1">
    <citation type="submission" date="2020-07" db="EMBL/GenBank/DDBJ databases">
        <title>Clarias magur genome sequencing, assembly and annotation.</title>
        <authorList>
            <person name="Kushwaha B."/>
            <person name="Kumar R."/>
            <person name="Das P."/>
            <person name="Joshi C.G."/>
            <person name="Kumar D."/>
            <person name="Nagpure N.S."/>
            <person name="Pandey M."/>
            <person name="Agarwal S."/>
            <person name="Srivastava S."/>
            <person name="Singh M."/>
            <person name="Sahoo L."/>
            <person name="Jayasankar P."/>
            <person name="Meher P.K."/>
            <person name="Koringa P.G."/>
            <person name="Iquebal M.A."/>
            <person name="Das S.P."/>
            <person name="Bit A."/>
            <person name="Patnaik S."/>
            <person name="Patel N."/>
            <person name="Shah T.M."/>
            <person name="Hinsu A."/>
            <person name="Jena J.K."/>
        </authorList>
    </citation>
    <scope>NUCLEOTIDE SEQUENCE</scope>
    <source>
        <strain evidence="4">CIFAMagur01</strain>
        <tissue evidence="4">Testis</tissue>
    </source>
</reference>
<dbReference type="SMART" id="SM01219">
    <property type="entry name" value="Frataxin_Cyay"/>
    <property type="match status" value="1"/>
</dbReference>
<dbReference type="GO" id="GO:0006826">
    <property type="term" value="P:iron ion transport"/>
    <property type="evidence" value="ECO:0007669"/>
    <property type="project" value="UniProtKB-KW"/>
</dbReference>
<dbReference type="PRINTS" id="PR00904">
    <property type="entry name" value="FRATAXIN"/>
</dbReference>
<dbReference type="GO" id="GO:0034986">
    <property type="term" value="F:iron chaperone activity"/>
    <property type="evidence" value="ECO:0007669"/>
    <property type="project" value="TreeGrafter"/>
</dbReference>
<keyword evidence="2" id="KW-0406">Ion transport</keyword>
<dbReference type="PANTHER" id="PTHR16821">
    <property type="entry name" value="FRATAXIN"/>
    <property type="match status" value="1"/>
</dbReference>
<dbReference type="GO" id="GO:0008199">
    <property type="term" value="F:ferric iron binding"/>
    <property type="evidence" value="ECO:0007669"/>
    <property type="project" value="InterPro"/>
</dbReference>
<keyword evidence="2" id="KW-0813">Transport</keyword>
<dbReference type="Pfam" id="PF01491">
    <property type="entry name" value="Frataxin_Cyay"/>
    <property type="match status" value="1"/>
</dbReference>
<evidence type="ECO:0000256" key="2">
    <source>
        <dbReference type="ARBA" id="ARBA00022496"/>
    </source>
</evidence>
<dbReference type="Proteomes" id="UP000727407">
    <property type="component" value="Unassembled WGS sequence"/>
</dbReference>
<dbReference type="AlphaFoldDB" id="A0A8J4UU49"/>
<dbReference type="InterPro" id="IPR002908">
    <property type="entry name" value="Frataxin/CyaY"/>
</dbReference>
<dbReference type="GO" id="GO:0016226">
    <property type="term" value="P:iron-sulfur cluster assembly"/>
    <property type="evidence" value="ECO:0007669"/>
    <property type="project" value="InterPro"/>
</dbReference>
<keyword evidence="5" id="KW-1185">Reference proteome</keyword>
<proteinExistence type="inferred from homology"/>
<dbReference type="EMBL" id="QNUK01000035">
    <property type="protein sequence ID" value="KAF5906277.1"/>
    <property type="molecule type" value="Genomic_DNA"/>
</dbReference>
<accession>A0A8J4UU49</accession>
<organism evidence="4 5">
    <name type="scientific">Clarias magur</name>
    <name type="common">Asian catfish</name>
    <name type="synonym">Macropteronotus magur</name>
    <dbReference type="NCBI Taxonomy" id="1594786"/>
    <lineage>
        <taxon>Eukaryota</taxon>
        <taxon>Metazoa</taxon>
        <taxon>Chordata</taxon>
        <taxon>Craniata</taxon>
        <taxon>Vertebrata</taxon>
        <taxon>Euteleostomi</taxon>
        <taxon>Actinopterygii</taxon>
        <taxon>Neopterygii</taxon>
        <taxon>Teleostei</taxon>
        <taxon>Ostariophysi</taxon>
        <taxon>Siluriformes</taxon>
        <taxon>Clariidae</taxon>
        <taxon>Clarias</taxon>
    </lineage>
</organism>
<comment type="similarity">
    <text evidence="1">Belongs to the frataxin family.</text>
</comment>
<dbReference type="GO" id="GO:0005739">
    <property type="term" value="C:mitochondrion"/>
    <property type="evidence" value="ECO:0007669"/>
    <property type="project" value="TreeGrafter"/>
</dbReference>
<gene>
    <name evidence="4" type="primary">Fxn</name>
    <name evidence="4" type="ORF">DAT39_004056</name>
</gene>
<dbReference type="InterPro" id="IPR020895">
    <property type="entry name" value="Frataxin_CS"/>
</dbReference>
<keyword evidence="3" id="KW-0408">Iron</keyword>
<evidence type="ECO:0000313" key="4">
    <source>
        <dbReference type="EMBL" id="KAF5906277.1"/>
    </source>
</evidence>
<dbReference type="GO" id="GO:0008198">
    <property type="term" value="F:ferrous iron binding"/>
    <property type="evidence" value="ECO:0007669"/>
    <property type="project" value="TreeGrafter"/>
</dbReference>
<evidence type="ECO:0000256" key="1">
    <source>
        <dbReference type="ARBA" id="ARBA00008183"/>
    </source>
</evidence>
<dbReference type="GO" id="GO:0004322">
    <property type="term" value="F:ferroxidase activity"/>
    <property type="evidence" value="ECO:0007669"/>
    <property type="project" value="TreeGrafter"/>
</dbReference>
<evidence type="ECO:0000256" key="3">
    <source>
        <dbReference type="ARBA" id="ARBA00023004"/>
    </source>
</evidence>
<dbReference type="PANTHER" id="PTHR16821:SF2">
    <property type="entry name" value="FRATAXIN, MITOCHONDRIAL"/>
    <property type="match status" value="1"/>
</dbReference>
<dbReference type="PROSITE" id="PS01344">
    <property type="entry name" value="FRATAXIN_1"/>
    <property type="match status" value="1"/>
</dbReference>
<evidence type="ECO:0000313" key="5">
    <source>
        <dbReference type="Proteomes" id="UP000727407"/>
    </source>
</evidence>
<name>A0A8J4UU49_CLAMG</name>
<dbReference type="SUPFAM" id="SSF55387">
    <property type="entry name" value="Frataxin/Nqo15-like"/>
    <property type="match status" value="1"/>
</dbReference>
<dbReference type="GO" id="GO:0051537">
    <property type="term" value="F:2 iron, 2 sulfur cluster binding"/>
    <property type="evidence" value="ECO:0007669"/>
    <property type="project" value="TreeGrafter"/>
</dbReference>
<dbReference type="InterPro" id="IPR036524">
    <property type="entry name" value="Frataxin/CyaY_sf"/>
</dbReference>
<dbReference type="GO" id="GO:0006879">
    <property type="term" value="P:intracellular iron ion homeostasis"/>
    <property type="evidence" value="ECO:0007669"/>
    <property type="project" value="TreeGrafter"/>
</dbReference>
<sequence>MNLVLLTTFEDGSSFWEIVTGDRLMHLENKQPRGVTVRREVNFIALTLRGQRLVQLLRGPPELEFPETVYEKLADETLDALAEYFEDLTDESFTGPDYDVVFSSGVLTVKVGGDHGTYVINKQTPNRQIWLSSPT</sequence>
<protein>
    <submittedName>
        <fullName evidence="4">Frataxin, mitochondrial</fullName>
    </submittedName>
</protein>
<dbReference type="PROSITE" id="PS50810">
    <property type="entry name" value="FRATAXIN_2"/>
    <property type="match status" value="1"/>
</dbReference>
<keyword evidence="2" id="KW-0410">Iron transport</keyword>
<feature type="non-terminal residue" evidence="4">
    <location>
        <position position="1"/>
    </location>
</feature>
<dbReference type="OrthoDB" id="1897642at2759"/>